<dbReference type="GO" id="GO:0071949">
    <property type="term" value="F:FAD binding"/>
    <property type="evidence" value="ECO:0007669"/>
    <property type="project" value="InterPro"/>
</dbReference>
<dbReference type="Proteomes" id="UP000830542">
    <property type="component" value="Chromosome"/>
</dbReference>
<dbReference type="InterPro" id="IPR050493">
    <property type="entry name" value="FAD-dep_Monooxygenase_BioMet"/>
</dbReference>
<keyword evidence="1" id="KW-0560">Oxidoreductase</keyword>
<protein>
    <submittedName>
        <fullName evidence="4">FAD-dependent monooxygenase</fullName>
    </submittedName>
</protein>
<evidence type="ECO:0000256" key="1">
    <source>
        <dbReference type="ARBA" id="ARBA00023002"/>
    </source>
</evidence>
<name>A0AAX3ASP8_HALDO</name>
<gene>
    <name evidence="4" type="ORF">MUK72_04330</name>
</gene>
<dbReference type="EMBL" id="CP095005">
    <property type="protein sequence ID" value="UOO95937.1"/>
    <property type="molecule type" value="Genomic_DNA"/>
</dbReference>
<evidence type="ECO:0000313" key="5">
    <source>
        <dbReference type="Proteomes" id="UP000830542"/>
    </source>
</evidence>
<organism evidence="4 5">
    <name type="scientific">Halococcus dombrowskii</name>
    <dbReference type="NCBI Taxonomy" id="179637"/>
    <lineage>
        <taxon>Archaea</taxon>
        <taxon>Methanobacteriati</taxon>
        <taxon>Methanobacteriota</taxon>
        <taxon>Stenosarchaea group</taxon>
        <taxon>Halobacteria</taxon>
        <taxon>Halobacteriales</taxon>
        <taxon>Halococcaceae</taxon>
        <taxon>Halococcus</taxon>
    </lineage>
</organism>
<dbReference type="AlphaFoldDB" id="A0AAX3ASP8"/>
<keyword evidence="5" id="KW-1185">Reference proteome</keyword>
<dbReference type="Gene3D" id="3.50.50.60">
    <property type="entry name" value="FAD/NAD(P)-binding domain"/>
    <property type="match status" value="1"/>
</dbReference>
<accession>A0AAX3ASP8</accession>
<sequence>MYEATDELRPVGFGIGIAPNGMQALDQLDVADAVEERGVAVDRIELRTKGGQLLMPMDFRTPVDRHGLDHIMVAVHRADLQSVLRNQMSPDRLQLGMECVGVDAKQPAIQFADGSEKTPDLVIGADGVNSIIRKNISPSSRSRYAGEVVYRGLVDATPLTDITQIGAEFWGRGVRFGYFPVDDERVYWFASVVAKSPDIAPEATSAKLAEQYRNFTDPVPNLIAATDDDTIIQTPLTDLPLLDHWTNSCVTLLGDAAHAMTPNLAQGSAQAMEDAVVLAESIGTHGATHRALSAYETRRKDRAETILRQSRIQGRLAQVEYPILAKIRNTAFRHTPSLLLQKQTESMIAVDF</sequence>
<proteinExistence type="predicted"/>
<dbReference type="GO" id="GO:0004497">
    <property type="term" value="F:monooxygenase activity"/>
    <property type="evidence" value="ECO:0007669"/>
    <property type="project" value="UniProtKB-KW"/>
</dbReference>
<dbReference type="PANTHER" id="PTHR13789:SF309">
    <property type="entry name" value="PUTATIVE (AFU_ORTHOLOGUE AFUA_6G14510)-RELATED"/>
    <property type="match status" value="1"/>
</dbReference>
<dbReference type="Pfam" id="PF01494">
    <property type="entry name" value="FAD_binding_3"/>
    <property type="match status" value="1"/>
</dbReference>
<keyword evidence="2 4" id="KW-0503">Monooxygenase</keyword>
<feature type="domain" description="FAD-binding" evidence="3">
    <location>
        <begin position="16"/>
        <end position="310"/>
    </location>
</feature>
<dbReference type="InterPro" id="IPR036188">
    <property type="entry name" value="FAD/NAD-bd_sf"/>
</dbReference>
<dbReference type="GeneID" id="71761048"/>
<dbReference type="PRINTS" id="PR00420">
    <property type="entry name" value="RNGMNOXGNASE"/>
</dbReference>
<dbReference type="PANTHER" id="PTHR13789">
    <property type="entry name" value="MONOOXYGENASE"/>
    <property type="match status" value="1"/>
</dbReference>
<dbReference type="InterPro" id="IPR002938">
    <property type="entry name" value="FAD-bd"/>
</dbReference>
<evidence type="ECO:0000259" key="3">
    <source>
        <dbReference type="Pfam" id="PF01494"/>
    </source>
</evidence>
<dbReference type="RefSeq" id="WP_244704257.1">
    <property type="nucleotide sequence ID" value="NZ_BAAADN010000046.1"/>
</dbReference>
<evidence type="ECO:0000256" key="2">
    <source>
        <dbReference type="ARBA" id="ARBA00023033"/>
    </source>
</evidence>
<reference evidence="4" key="1">
    <citation type="submission" date="2022-04" db="EMBL/GenBank/DDBJ databases">
        <title>Sequencing and genomic assembly of Halococcus dombrowskii.</title>
        <authorList>
            <person name="Lim S.W."/>
            <person name="MacLea K.S."/>
        </authorList>
    </citation>
    <scope>NUCLEOTIDE SEQUENCE</scope>
    <source>
        <strain evidence="4">H4</strain>
    </source>
</reference>
<dbReference type="SUPFAM" id="SSF51905">
    <property type="entry name" value="FAD/NAD(P)-binding domain"/>
    <property type="match status" value="1"/>
</dbReference>
<dbReference type="KEGG" id="hdo:MUK72_04330"/>
<evidence type="ECO:0000313" key="4">
    <source>
        <dbReference type="EMBL" id="UOO95937.1"/>
    </source>
</evidence>